<dbReference type="InterPro" id="IPR051167">
    <property type="entry name" value="Prolyl_oligopep/macrocyclase"/>
</dbReference>
<dbReference type="GO" id="GO:0070012">
    <property type="term" value="F:oligopeptidase activity"/>
    <property type="evidence" value="ECO:0007669"/>
    <property type="project" value="TreeGrafter"/>
</dbReference>
<name>A0AAJ1BCG3_9ACTO</name>
<dbReference type="Proteomes" id="UP001200537">
    <property type="component" value="Unassembled WGS sequence"/>
</dbReference>
<dbReference type="InterPro" id="IPR002470">
    <property type="entry name" value="Peptidase_S9A"/>
</dbReference>
<dbReference type="GO" id="GO:0006508">
    <property type="term" value="P:proteolysis"/>
    <property type="evidence" value="ECO:0007669"/>
    <property type="project" value="InterPro"/>
</dbReference>
<dbReference type="InterPro" id="IPR001375">
    <property type="entry name" value="Peptidase_S9_cat"/>
</dbReference>
<reference evidence="2" key="1">
    <citation type="submission" date="2022-01" db="EMBL/GenBank/DDBJ databases">
        <title>Collection of gut derived symbiotic bacterial strains cultured from healthy donors.</title>
        <authorList>
            <person name="Lin H."/>
            <person name="Kohout C."/>
            <person name="Waligurski E."/>
            <person name="Pamer E.G."/>
        </authorList>
    </citation>
    <scope>NUCLEOTIDE SEQUENCE</scope>
    <source>
        <strain evidence="2">DFI.7.46</strain>
    </source>
</reference>
<dbReference type="RefSeq" id="WP_238128254.1">
    <property type="nucleotide sequence ID" value="NZ_JAKNHJ010000014.1"/>
</dbReference>
<accession>A0AAJ1BCG3</accession>
<dbReference type="Pfam" id="PF00326">
    <property type="entry name" value="Peptidase_S9"/>
    <property type="match status" value="1"/>
</dbReference>
<dbReference type="GO" id="GO:0005829">
    <property type="term" value="C:cytosol"/>
    <property type="evidence" value="ECO:0007669"/>
    <property type="project" value="TreeGrafter"/>
</dbReference>
<protein>
    <submittedName>
        <fullName evidence="2">Prolyl oligopeptidase family serine peptidase</fullName>
    </submittedName>
</protein>
<dbReference type="EMBL" id="JAKNHJ010000014">
    <property type="protein sequence ID" value="MCG4618328.1"/>
    <property type="molecule type" value="Genomic_DNA"/>
</dbReference>
<evidence type="ECO:0000259" key="1">
    <source>
        <dbReference type="Pfam" id="PF00326"/>
    </source>
</evidence>
<evidence type="ECO:0000313" key="2">
    <source>
        <dbReference type="EMBL" id="MCG4618328.1"/>
    </source>
</evidence>
<dbReference type="GO" id="GO:0004252">
    <property type="term" value="F:serine-type endopeptidase activity"/>
    <property type="evidence" value="ECO:0007669"/>
    <property type="project" value="InterPro"/>
</dbReference>
<dbReference type="InterPro" id="IPR029058">
    <property type="entry name" value="AB_hydrolase_fold"/>
</dbReference>
<organism evidence="2 3">
    <name type="scientific">Varibaculum cambriense</name>
    <dbReference type="NCBI Taxonomy" id="184870"/>
    <lineage>
        <taxon>Bacteria</taxon>
        <taxon>Bacillati</taxon>
        <taxon>Actinomycetota</taxon>
        <taxon>Actinomycetes</taxon>
        <taxon>Actinomycetales</taxon>
        <taxon>Actinomycetaceae</taxon>
        <taxon>Varibaculum</taxon>
    </lineage>
</organism>
<dbReference type="PRINTS" id="PR00862">
    <property type="entry name" value="PROLIGOPTASE"/>
</dbReference>
<dbReference type="SUPFAM" id="SSF53474">
    <property type="entry name" value="alpha/beta-Hydrolases"/>
    <property type="match status" value="1"/>
</dbReference>
<dbReference type="AlphaFoldDB" id="A0AAJ1BCG3"/>
<evidence type="ECO:0000313" key="3">
    <source>
        <dbReference type="Proteomes" id="UP001200537"/>
    </source>
</evidence>
<dbReference type="PANTHER" id="PTHR42881:SF13">
    <property type="entry name" value="PROLYL ENDOPEPTIDASE"/>
    <property type="match status" value="1"/>
</dbReference>
<gene>
    <name evidence="2" type="ORF">L0M99_07460</name>
</gene>
<dbReference type="PANTHER" id="PTHR42881">
    <property type="entry name" value="PROLYL ENDOPEPTIDASE"/>
    <property type="match status" value="1"/>
</dbReference>
<dbReference type="Gene3D" id="3.40.50.1820">
    <property type="entry name" value="alpha/beta hydrolase"/>
    <property type="match status" value="1"/>
</dbReference>
<comment type="caution">
    <text evidence="2">The sequence shown here is derived from an EMBL/GenBank/DDBJ whole genome shotgun (WGS) entry which is preliminary data.</text>
</comment>
<feature type="domain" description="Peptidase S9 prolyl oligopeptidase catalytic" evidence="1">
    <location>
        <begin position="177"/>
        <end position="381"/>
    </location>
</feature>
<proteinExistence type="predicted"/>
<sequence>MNQISQLSPPKCENIIKVRGEIRLPEGSVFYPQWKTSGSNPVYGGYQDACETLVYDTKTFDVITHKSGKSFPLGQHIKPIKVLDQELYLQGSSFINAPRLYRLDRKTGELTFVKNDTSENANTFTCRQIWAHSEDGTRIPIDCFGTLAEKQPTIVFIYGGFGRNNHSFYSPDIYSKWLTLGYSVAVIHSRGGAEFGKAWHQAGVKAGRRKVREDIASSIRELHRQDICTPETTFVHGMSHGALLAAITTISHPELVSQVICRVPISSTKGLPETTLGRQWLDEYGDPQTSDWDNFMKEEDPLACEATPRSLCTTSWLIIGYCHDAVTTISHADSLVERVKNLGGEVTYWRYSSKGGHEGAFDPSERIAHERRLWSYLSQKASETKPEATGSPC</sequence>